<accession>A0A927AVR7</accession>
<keyword evidence="2" id="KW-1185">Reference proteome</keyword>
<organism evidence="1 2">
    <name type="scientific">Spirosoma profusum</name>
    <dbReference type="NCBI Taxonomy" id="2771354"/>
    <lineage>
        <taxon>Bacteria</taxon>
        <taxon>Pseudomonadati</taxon>
        <taxon>Bacteroidota</taxon>
        <taxon>Cytophagia</taxon>
        <taxon>Cytophagales</taxon>
        <taxon>Cytophagaceae</taxon>
        <taxon>Spirosoma</taxon>
    </lineage>
</organism>
<gene>
    <name evidence="1" type="ORF">IC229_32070</name>
</gene>
<proteinExistence type="predicted"/>
<dbReference type="EMBL" id="JACWZY010000051">
    <property type="protein sequence ID" value="MBD2705299.1"/>
    <property type="molecule type" value="Genomic_DNA"/>
</dbReference>
<evidence type="ECO:0000313" key="2">
    <source>
        <dbReference type="Proteomes" id="UP000598820"/>
    </source>
</evidence>
<dbReference type="AlphaFoldDB" id="A0A927AVR7"/>
<protein>
    <submittedName>
        <fullName evidence="1">Uncharacterized protein</fullName>
    </submittedName>
</protein>
<name>A0A927AVR7_9BACT</name>
<reference evidence="1" key="1">
    <citation type="submission" date="2020-09" db="EMBL/GenBank/DDBJ databases">
        <authorList>
            <person name="Kim M.K."/>
        </authorList>
    </citation>
    <scope>NUCLEOTIDE SEQUENCE</scope>
    <source>
        <strain evidence="1">BT702</strain>
    </source>
</reference>
<evidence type="ECO:0000313" key="1">
    <source>
        <dbReference type="EMBL" id="MBD2705299.1"/>
    </source>
</evidence>
<sequence>MTITHDDIVTTVEKFIHKSSPEDRFSSFDYCYNYFRLTRPYDLTSDSEMSCLTLGFYLASWGMLRGSSFLLGKSAKYFQPTIEYIASLDRSVWTIDVDTYTDENIQKIITIYSGIKGTLIQNRQSDLTLITKVLLGVFGFMPAFDQHFCNTFRTIFRKENAGFRRINEKSLTLIKMFYAQYQSTIDELANSTFTTDFKSGLKTDINYPKAKIIDMYGFSARN</sequence>
<comment type="caution">
    <text evidence="1">The sequence shown here is derived from an EMBL/GenBank/DDBJ whole genome shotgun (WGS) entry which is preliminary data.</text>
</comment>
<dbReference type="Proteomes" id="UP000598820">
    <property type="component" value="Unassembled WGS sequence"/>
</dbReference>